<evidence type="ECO:0000313" key="15">
    <source>
        <dbReference type="EMBL" id="OAJ94025.1"/>
    </source>
</evidence>
<dbReference type="InterPro" id="IPR033479">
    <property type="entry name" value="dCache_1"/>
</dbReference>
<dbReference type="FunFam" id="1.10.287.950:FF:000001">
    <property type="entry name" value="Methyl-accepting chemotaxis sensory transducer"/>
    <property type="match status" value="1"/>
</dbReference>
<dbReference type="PROSITE" id="PS50885">
    <property type="entry name" value="HAMP"/>
    <property type="match status" value="1"/>
</dbReference>
<dbReference type="PROSITE" id="PS50111">
    <property type="entry name" value="CHEMOTAXIS_TRANSDUC_2"/>
    <property type="match status" value="1"/>
</dbReference>
<dbReference type="Proteomes" id="UP000078406">
    <property type="component" value="Unassembled WGS sequence"/>
</dbReference>
<accession>A0A177Y0I6</accession>
<dbReference type="CDD" id="cd12913">
    <property type="entry name" value="PDC1_MCP_like"/>
    <property type="match status" value="1"/>
</dbReference>
<dbReference type="SUPFAM" id="SSF58104">
    <property type="entry name" value="Methyl-accepting chemotaxis protein (MCP) signaling domain"/>
    <property type="match status" value="1"/>
</dbReference>
<evidence type="ECO:0000256" key="11">
    <source>
        <dbReference type="SAM" id="Phobius"/>
    </source>
</evidence>
<evidence type="ECO:0000256" key="7">
    <source>
        <dbReference type="ARBA" id="ARBA00023136"/>
    </source>
</evidence>
<dbReference type="RefSeq" id="WP_054961502.1">
    <property type="nucleotide sequence ID" value="NZ_LLEI02000032.1"/>
</dbReference>
<evidence type="ECO:0000256" key="2">
    <source>
        <dbReference type="ARBA" id="ARBA00022475"/>
    </source>
</evidence>
<comment type="caution">
    <text evidence="15">The sequence shown here is derived from an EMBL/GenBank/DDBJ whole genome shotgun (WGS) entry which is preliminary data.</text>
</comment>
<keyword evidence="5 11" id="KW-0812">Transmembrane</keyword>
<dbReference type="PANTHER" id="PTHR32089">
    <property type="entry name" value="METHYL-ACCEPTING CHEMOTAXIS PROTEIN MCPB"/>
    <property type="match status" value="1"/>
</dbReference>
<keyword evidence="7 11" id="KW-0472">Membrane</keyword>
<keyword evidence="8 10" id="KW-0807">Transducer</keyword>
<dbReference type="SUPFAM" id="SSF103190">
    <property type="entry name" value="Sensory domain-like"/>
    <property type="match status" value="1"/>
</dbReference>
<dbReference type="InterPro" id="IPR004089">
    <property type="entry name" value="MCPsignal_dom"/>
</dbReference>
<dbReference type="EMBL" id="LLEI02000032">
    <property type="protein sequence ID" value="OAJ94025.1"/>
    <property type="molecule type" value="Genomic_DNA"/>
</dbReference>
<dbReference type="PANTHER" id="PTHR32089:SF117">
    <property type="entry name" value="METHYL ACCEPTING SENSORY TRANSDUCER WITH CACHE_1 SMALL MOLECULE BINDING DOMAIN"/>
    <property type="match status" value="1"/>
</dbReference>
<evidence type="ECO:0000259" key="13">
    <source>
        <dbReference type="PROSITE" id="PS50192"/>
    </source>
</evidence>
<dbReference type="Gene3D" id="1.10.287.950">
    <property type="entry name" value="Methyl-accepting chemotaxis protein"/>
    <property type="match status" value="1"/>
</dbReference>
<evidence type="ECO:0000256" key="3">
    <source>
        <dbReference type="ARBA" id="ARBA00022500"/>
    </source>
</evidence>
<sequence>MKLKLAHKVAIAFGLALALNTVVLTAISFFKVTDETQKMISSNAYNYSQLAARDIGNWLESRKLSISALTNALSNSRDNEDILRHLEQAKQAAEFDLVYLGLANGDMYRNTGLNTVSGYDPRVRSWYKLASNSSDIVVTKPFIAASSGKLTVTIAKSLHVDGSFIGVVGASVSLSKLTQDVSDMDVPGEGIAFILSDDGVIIAHPNEKLRNQPYDSLNANLSFDQLSSSRSQNHLPTVKLSDTNYLVTTRPIPASNWLIVMAGKEDVLLRPIRDLAMFSLLAASALIVITITVVTPLIKALFTNLLTVSSALKTISKGGGDLTQRIKVVSHDEVGLLAENFNLFVGQLQNLLSEVRNVTEQVNIQSRSIATAASKQEIQAKSQQDEVTMVATAVTEMASATQEIANNCEQTANASANTVLVSSKGQDMAKTCQGSIESLSSQVNDATEIISKLSAHGQDINTIVGTISDIAEQTNLLALNAAIEAARAGEQGRGFAVVADEVRILSQRTHKSTEEITAMITTLKTTTQAAVDVMAGCHELAVTSVGDAQNANDAFSEIAMAISQISDMSIQIATAAEEQTSVTDEIGRNTDAIREVADSFMIESRKGVDQSSQLSALSNKLNVLLSQFKLS</sequence>
<comment type="subcellular location">
    <subcellularLocation>
        <location evidence="1">Cell inner membrane</location>
        <topology evidence="1">Multi-pass membrane protein</topology>
    </subcellularLocation>
</comment>
<evidence type="ECO:0000256" key="8">
    <source>
        <dbReference type="ARBA" id="ARBA00023224"/>
    </source>
</evidence>
<organism evidence="15 16">
    <name type="scientific">Vibrio bivalvicida</name>
    <dbReference type="NCBI Taxonomy" id="1276888"/>
    <lineage>
        <taxon>Bacteria</taxon>
        <taxon>Pseudomonadati</taxon>
        <taxon>Pseudomonadota</taxon>
        <taxon>Gammaproteobacteria</taxon>
        <taxon>Vibrionales</taxon>
        <taxon>Vibrionaceae</taxon>
        <taxon>Vibrio</taxon>
        <taxon>Vibrio oreintalis group</taxon>
    </lineage>
</organism>
<dbReference type="PROSITE" id="PS50192">
    <property type="entry name" value="T_SNARE"/>
    <property type="match status" value="1"/>
</dbReference>
<dbReference type="SMART" id="SM00283">
    <property type="entry name" value="MA"/>
    <property type="match status" value="1"/>
</dbReference>
<dbReference type="SMART" id="SM00304">
    <property type="entry name" value="HAMP"/>
    <property type="match status" value="2"/>
</dbReference>
<dbReference type="Pfam" id="PF00015">
    <property type="entry name" value="MCPsignal"/>
    <property type="match status" value="1"/>
</dbReference>
<dbReference type="GO" id="GO:0006935">
    <property type="term" value="P:chemotaxis"/>
    <property type="evidence" value="ECO:0007669"/>
    <property type="project" value="UniProtKB-KW"/>
</dbReference>
<protein>
    <recommendedName>
        <fullName evidence="17">Chemotaxis protein</fullName>
    </recommendedName>
</protein>
<keyword evidence="4" id="KW-0997">Cell inner membrane</keyword>
<feature type="domain" description="T-SNARE coiled-coil homology" evidence="13">
    <location>
        <begin position="545"/>
        <end position="591"/>
    </location>
</feature>
<dbReference type="CDD" id="cd11386">
    <property type="entry name" value="MCP_signal"/>
    <property type="match status" value="1"/>
</dbReference>
<evidence type="ECO:0008006" key="17">
    <source>
        <dbReference type="Google" id="ProtNLM"/>
    </source>
</evidence>
<evidence type="ECO:0000313" key="16">
    <source>
        <dbReference type="Proteomes" id="UP000078406"/>
    </source>
</evidence>
<evidence type="ECO:0000256" key="4">
    <source>
        <dbReference type="ARBA" id="ARBA00022519"/>
    </source>
</evidence>
<dbReference type="GO" id="GO:0007165">
    <property type="term" value="P:signal transduction"/>
    <property type="evidence" value="ECO:0007669"/>
    <property type="project" value="UniProtKB-KW"/>
</dbReference>
<evidence type="ECO:0000256" key="1">
    <source>
        <dbReference type="ARBA" id="ARBA00004429"/>
    </source>
</evidence>
<keyword evidence="6 11" id="KW-1133">Transmembrane helix</keyword>
<evidence type="ECO:0000259" key="12">
    <source>
        <dbReference type="PROSITE" id="PS50111"/>
    </source>
</evidence>
<reference evidence="15 16" key="1">
    <citation type="journal article" date="2016" name="Syst. Appl. Microbiol.">
        <title>Vibrio bivalvicida sp. nov., a novel larval pathogen for bivalve molluscs reared in a hatchery.</title>
        <authorList>
            <person name="Dubert J."/>
            <person name="Romalde J.L."/>
            <person name="Prado S."/>
            <person name="Barja J.L."/>
        </authorList>
    </citation>
    <scope>NUCLEOTIDE SEQUENCE [LARGE SCALE GENOMIC DNA]</scope>
    <source>
        <strain evidence="15 16">605</strain>
    </source>
</reference>
<keyword evidence="3" id="KW-0145">Chemotaxis</keyword>
<feature type="domain" description="HAMP" evidence="14">
    <location>
        <begin position="299"/>
        <end position="353"/>
    </location>
</feature>
<dbReference type="CDD" id="cd06225">
    <property type="entry name" value="HAMP"/>
    <property type="match status" value="1"/>
</dbReference>
<keyword evidence="2" id="KW-1003">Cell membrane</keyword>
<evidence type="ECO:0000256" key="5">
    <source>
        <dbReference type="ARBA" id="ARBA00022692"/>
    </source>
</evidence>
<feature type="domain" description="Methyl-accepting transducer" evidence="12">
    <location>
        <begin position="358"/>
        <end position="594"/>
    </location>
</feature>
<dbReference type="AlphaFoldDB" id="A0A177Y0I6"/>
<dbReference type="CDD" id="cd12912">
    <property type="entry name" value="PDC2_MCP_like"/>
    <property type="match status" value="1"/>
</dbReference>
<evidence type="ECO:0000256" key="10">
    <source>
        <dbReference type="PROSITE-ProRule" id="PRU00284"/>
    </source>
</evidence>
<dbReference type="InterPro" id="IPR029151">
    <property type="entry name" value="Sensor-like_sf"/>
</dbReference>
<name>A0A177Y0I6_9VIBR</name>
<dbReference type="Pfam" id="PF00672">
    <property type="entry name" value="HAMP"/>
    <property type="match status" value="1"/>
</dbReference>
<dbReference type="InterPro" id="IPR003660">
    <property type="entry name" value="HAMP_dom"/>
</dbReference>
<comment type="similarity">
    <text evidence="9">Belongs to the methyl-accepting chemotaxis (MCP) protein family.</text>
</comment>
<dbReference type="Gene3D" id="3.30.450.20">
    <property type="entry name" value="PAS domain"/>
    <property type="match status" value="2"/>
</dbReference>
<dbReference type="InterPro" id="IPR000727">
    <property type="entry name" value="T_SNARE_dom"/>
</dbReference>
<dbReference type="GO" id="GO:0005886">
    <property type="term" value="C:plasma membrane"/>
    <property type="evidence" value="ECO:0007669"/>
    <property type="project" value="UniProtKB-SubCell"/>
</dbReference>
<evidence type="ECO:0000256" key="6">
    <source>
        <dbReference type="ARBA" id="ARBA00022989"/>
    </source>
</evidence>
<gene>
    <name evidence="15" type="ORF">APB76_12500</name>
</gene>
<feature type="transmembrane region" description="Helical" evidence="11">
    <location>
        <begin position="275"/>
        <end position="298"/>
    </location>
</feature>
<evidence type="ECO:0000256" key="9">
    <source>
        <dbReference type="ARBA" id="ARBA00029447"/>
    </source>
</evidence>
<evidence type="ECO:0000259" key="14">
    <source>
        <dbReference type="PROSITE" id="PS50885"/>
    </source>
</evidence>
<dbReference type="Pfam" id="PF02743">
    <property type="entry name" value="dCache_1"/>
    <property type="match status" value="1"/>
</dbReference>
<proteinExistence type="inferred from homology"/>